<dbReference type="PROSITE" id="PS51257">
    <property type="entry name" value="PROKAR_LIPOPROTEIN"/>
    <property type="match status" value="1"/>
</dbReference>
<evidence type="ECO:0000313" key="3">
    <source>
        <dbReference type="EMBL" id="MBB5776208.1"/>
    </source>
</evidence>
<dbReference type="RefSeq" id="WP_185069765.1">
    <property type="nucleotide sequence ID" value="NZ_JACHMB010000001.1"/>
</dbReference>
<feature type="signal peptide" evidence="2">
    <location>
        <begin position="1"/>
        <end position="18"/>
    </location>
</feature>
<sequence length="152" mass="15871">MRTLTVLPGALIAGLLLAGCAPVTKGPLSAPASASGTPSAAATTSARPASFTHTPDPEEFGIRVKILEKKCFGSAGCNVTYSIRVSYSGPALNPEQEYQVTYEVTGLEDGPAVNTFTIQGDEVSYQEEEFASTPSSSRTLKAKATEVERLGL</sequence>
<protein>
    <submittedName>
        <fullName evidence="3">Putative small lipoprotein YifL</fullName>
    </submittedName>
</protein>
<evidence type="ECO:0000313" key="4">
    <source>
        <dbReference type="Proteomes" id="UP000579153"/>
    </source>
</evidence>
<dbReference type="EMBL" id="JACHMB010000001">
    <property type="protein sequence ID" value="MBB5776208.1"/>
    <property type="molecule type" value="Genomic_DNA"/>
</dbReference>
<organism evidence="3 4">
    <name type="scientific">Nonomuraea jabiensis</name>
    <dbReference type="NCBI Taxonomy" id="882448"/>
    <lineage>
        <taxon>Bacteria</taxon>
        <taxon>Bacillati</taxon>
        <taxon>Actinomycetota</taxon>
        <taxon>Actinomycetes</taxon>
        <taxon>Streptosporangiales</taxon>
        <taxon>Streptosporangiaceae</taxon>
        <taxon>Nonomuraea</taxon>
    </lineage>
</organism>
<comment type="caution">
    <text evidence="3">The sequence shown here is derived from an EMBL/GenBank/DDBJ whole genome shotgun (WGS) entry which is preliminary data.</text>
</comment>
<feature type="compositionally biased region" description="Low complexity" evidence="1">
    <location>
        <begin position="29"/>
        <end position="50"/>
    </location>
</feature>
<dbReference type="AlphaFoldDB" id="A0A7W9G2Z6"/>
<evidence type="ECO:0000256" key="1">
    <source>
        <dbReference type="SAM" id="MobiDB-lite"/>
    </source>
</evidence>
<proteinExistence type="predicted"/>
<keyword evidence="2" id="KW-0732">Signal</keyword>
<feature type="chain" id="PRO_5038645204" evidence="2">
    <location>
        <begin position="19"/>
        <end position="152"/>
    </location>
</feature>
<gene>
    <name evidence="3" type="ORF">HD596_002964</name>
</gene>
<accession>A0A7W9G2Z6</accession>
<name>A0A7W9G2Z6_9ACTN</name>
<feature type="region of interest" description="Disordered" evidence="1">
    <location>
        <begin position="28"/>
        <end position="56"/>
    </location>
</feature>
<keyword evidence="4" id="KW-1185">Reference proteome</keyword>
<evidence type="ECO:0000256" key="2">
    <source>
        <dbReference type="SAM" id="SignalP"/>
    </source>
</evidence>
<dbReference type="Proteomes" id="UP000579153">
    <property type="component" value="Unassembled WGS sequence"/>
</dbReference>
<reference evidence="3 4" key="1">
    <citation type="submission" date="2020-08" db="EMBL/GenBank/DDBJ databases">
        <title>Sequencing the genomes of 1000 actinobacteria strains.</title>
        <authorList>
            <person name="Klenk H.-P."/>
        </authorList>
    </citation>
    <scope>NUCLEOTIDE SEQUENCE [LARGE SCALE GENOMIC DNA]</scope>
    <source>
        <strain evidence="3 4">DSM 45507</strain>
    </source>
</reference>
<keyword evidence="3" id="KW-0449">Lipoprotein</keyword>